<sequence length="420" mass="47554">MSTLPTMPPRHGAFDITLVWAILQGVVLIAGLSYGVHRYHEYQQARQTPKPQREPLRIAPRYDRPEVVSDEQLVRVLSKLQPKFRGPKPKINYVDHALRFWGVEATFPADDALSGSELRELLLDHRAFSQAWGPKTKPFLVPDTRGDDLLLAFRTKAGQATASHTDHTLAGLAEVGTPLDFPVITPQGEVRLKAAFDQAFREFSLNQEEYEWSTLVFLHYLPHVRSWFSSEGQLITWDLLADRLMRQRLAQGVCFGQHRLHALVLLLRVDEERKLLSAPARERIVAHLQDVTQRLVRSQHADGYWGPAWPGDEWDGPATPSTGPFGEQADRLLATGHVLEWWAFAPPDCLPPDDVLVRAAQWLVRELDRLTPSQVQRFYPFLTHAGRALALWRNRPPHQVPLREDSPTAAPPAATEDTAL</sequence>
<dbReference type="InterPro" id="IPR008930">
    <property type="entry name" value="Terpenoid_cyclase/PrenylTrfase"/>
</dbReference>
<proteinExistence type="predicted"/>
<evidence type="ECO:0000256" key="1">
    <source>
        <dbReference type="SAM" id="MobiDB-lite"/>
    </source>
</evidence>
<dbReference type="SUPFAM" id="SSF48239">
    <property type="entry name" value="Terpenoid cyclases/Protein prenyltransferases"/>
    <property type="match status" value="1"/>
</dbReference>
<dbReference type="AlphaFoldDB" id="A0A7C4LKB0"/>
<keyword evidence="2" id="KW-0472">Membrane</keyword>
<feature type="region of interest" description="Disordered" evidence="1">
    <location>
        <begin position="398"/>
        <end position="420"/>
    </location>
</feature>
<keyword evidence="2" id="KW-0812">Transmembrane</keyword>
<name>A0A7C4LKB0_9PLAN</name>
<evidence type="ECO:0000256" key="2">
    <source>
        <dbReference type="SAM" id="Phobius"/>
    </source>
</evidence>
<dbReference type="EMBL" id="DSVQ01000001">
    <property type="protein sequence ID" value="HGT37719.1"/>
    <property type="molecule type" value="Genomic_DNA"/>
</dbReference>
<organism evidence="3">
    <name type="scientific">Schlesneria paludicola</name>
    <dbReference type="NCBI Taxonomy" id="360056"/>
    <lineage>
        <taxon>Bacteria</taxon>
        <taxon>Pseudomonadati</taxon>
        <taxon>Planctomycetota</taxon>
        <taxon>Planctomycetia</taxon>
        <taxon>Planctomycetales</taxon>
        <taxon>Planctomycetaceae</taxon>
        <taxon>Schlesneria</taxon>
    </lineage>
</organism>
<feature type="compositionally biased region" description="Low complexity" evidence="1">
    <location>
        <begin position="407"/>
        <end position="420"/>
    </location>
</feature>
<accession>A0A7C4LKB0</accession>
<comment type="caution">
    <text evidence="3">The sequence shown here is derived from an EMBL/GenBank/DDBJ whole genome shotgun (WGS) entry which is preliminary data.</text>
</comment>
<evidence type="ECO:0000313" key="3">
    <source>
        <dbReference type="EMBL" id="HGT37719.1"/>
    </source>
</evidence>
<protein>
    <submittedName>
        <fullName evidence="3">Uncharacterized protein</fullName>
    </submittedName>
</protein>
<reference evidence="3" key="1">
    <citation type="journal article" date="2020" name="mSystems">
        <title>Genome- and Community-Level Interaction Insights into Carbon Utilization and Element Cycling Functions of Hydrothermarchaeota in Hydrothermal Sediment.</title>
        <authorList>
            <person name="Zhou Z."/>
            <person name="Liu Y."/>
            <person name="Xu W."/>
            <person name="Pan J."/>
            <person name="Luo Z.H."/>
            <person name="Li M."/>
        </authorList>
    </citation>
    <scope>NUCLEOTIDE SEQUENCE [LARGE SCALE GENOMIC DNA]</scope>
    <source>
        <strain evidence="3">SpSt-508</strain>
    </source>
</reference>
<keyword evidence="2" id="KW-1133">Transmembrane helix</keyword>
<gene>
    <name evidence="3" type="ORF">ENS64_00390</name>
</gene>
<feature type="transmembrane region" description="Helical" evidence="2">
    <location>
        <begin position="12"/>
        <end position="36"/>
    </location>
</feature>